<organism evidence="2 3">
    <name type="scientific">Cytobacillus purgationiresistens</name>
    <dbReference type="NCBI Taxonomy" id="863449"/>
    <lineage>
        <taxon>Bacteria</taxon>
        <taxon>Bacillati</taxon>
        <taxon>Bacillota</taxon>
        <taxon>Bacilli</taxon>
        <taxon>Bacillales</taxon>
        <taxon>Bacillaceae</taxon>
        <taxon>Cytobacillus</taxon>
    </lineage>
</organism>
<accession>A0ABU0ANE7</accession>
<reference evidence="2 3" key="1">
    <citation type="submission" date="2023-07" db="EMBL/GenBank/DDBJ databases">
        <title>Genomic Encyclopedia of Type Strains, Phase IV (KMG-IV): sequencing the most valuable type-strain genomes for metagenomic binning, comparative biology and taxonomic classification.</title>
        <authorList>
            <person name="Goeker M."/>
        </authorList>
    </citation>
    <scope>NUCLEOTIDE SEQUENCE [LARGE SCALE GENOMIC DNA]</scope>
    <source>
        <strain evidence="2 3">DSM 23494</strain>
    </source>
</reference>
<feature type="domain" description="N-acetyltransferase" evidence="1">
    <location>
        <begin position="16"/>
        <end position="166"/>
    </location>
</feature>
<dbReference type="SUPFAM" id="SSF55729">
    <property type="entry name" value="Acyl-CoA N-acyltransferases (Nat)"/>
    <property type="match status" value="1"/>
</dbReference>
<dbReference type="PROSITE" id="PS51186">
    <property type="entry name" value="GNAT"/>
    <property type="match status" value="1"/>
</dbReference>
<dbReference type="RefSeq" id="WP_307478237.1">
    <property type="nucleotide sequence ID" value="NZ_JAUSUB010000028.1"/>
</dbReference>
<dbReference type="PANTHER" id="PTHR43415:SF3">
    <property type="entry name" value="GNAT-FAMILY ACETYLTRANSFERASE"/>
    <property type="match status" value="1"/>
</dbReference>
<dbReference type="CDD" id="cd04301">
    <property type="entry name" value="NAT_SF"/>
    <property type="match status" value="1"/>
</dbReference>
<dbReference type="EMBL" id="JAUSUB010000028">
    <property type="protein sequence ID" value="MDQ0272777.1"/>
    <property type="molecule type" value="Genomic_DNA"/>
</dbReference>
<dbReference type="InterPro" id="IPR000182">
    <property type="entry name" value="GNAT_dom"/>
</dbReference>
<name>A0ABU0ANE7_9BACI</name>
<sequence length="166" mass="18658">MHIREAIVGDGENLAILIKQVEAQSEYMLMEAGERKLSVEQQQKMIDRFNRSGNSAILLAETDEQQLVGYIIIVGGTAKRTLHSAYLVVGILKDYCGMGVGTSLFQHLDQWAREKELSRLELTVVTENEAAVSLYKKSGFDIEGVKRGSFVKDGEFFDEYYMGKLI</sequence>
<dbReference type="InterPro" id="IPR016181">
    <property type="entry name" value="Acyl_CoA_acyltransferase"/>
</dbReference>
<dbReference type="PANTHER" id="PTHR43415">
    <property type="entry name" value="SPERMIDINE N(1)-ACETYLTRANSFERASE"/>
    <property type="match status" value="1"/>
</dbReference>
<evidence type="ECO:0000313" key="3">
    <source>
        <dbReference type="Proteomes" id="UP001238088"/>
    </source>
</evidence>
<proteinExistence type="predicted"/>
<protein>
    <submittedName>
        <fullName evidence="2">RimJ/RimL family protein N-acetyltransferase</fullName>
    </submittedName>
</protein>
<gene>
    <name evidence="2" type="ORF">J2S17_004670</name>
</gene>
<evidence type="ECO:0000313" key="2">
    <source>
        <dbReference type="EMBL" id="MDQ0272777.1"/>
    </source>
</evidence>
<dbReference type="Proteomes" id="UP001238088">
    <property type="component" value="Unassembled WGS sequence"/>
</dbReference>
<comment type="caution">
    <text evidence="2">The sequence shown here is derived from an EMBL/GenBank/DDBJ whole genome shotgun (WGS) entry which is preliminary data.</text>
</comment>
<evidence type="ECO:0000259" key="1">
    <source>
        <dbReference type="PROSITE" id="PS51186"/>
    </source>
</evidence>
<dbReference type="Gene3D" id="3.40.630.30">
    <property type="match status" value="1"/>
</dbReference>
<dbReference type="Pfam" id="PF00583">
    <property type="entry name" value="Acetyltransf_1"/>
    <property type="match status" value="1"/>
</dbReference>
<keyword evidence="3" id="KW-1185">Reference proteome</keyword>